<evidence type="ECO:0000313" key="3">
    <source>
        <dbReference type="Proteomes" id="UP001256827"/>
    </source>
</evidence>
<dbReference type="CDD" id="cd04301">
    <property type="entry name" value="NAT_SF"/>
    <property type="match status" value="1"/>
</dbReference>
<accession>A0ABY9T0Y0</accession>
<evidence type="ECO:0000259" key="1">
    <source>
        <dbReference type="PROSITE" id="PS51186"/>
    </source>
</evidence>
<name>A0ABY9T0Y0_BREBE</name>
<organism evidence="2 3">
    <name type="scientific">Brevibacillus brevis</name>
    <name type="common">Bacillus brevis</name>
    <dbReference type="NCBI Taxonomy" id="1393"/>
    <lineage>
        <taxon>Bacteria</taxon>
        <taxon>Bacillati</taxon>
        <taxon>Bacillota</taxon>
        <taxon>Bacilli</taxon>
        <taxon>Bacillales</taxon>
        <taxon>Paenibacillaceae</taxon>
        <taxon>Brevibacillus</taxon>
    </lineage>
</organism>
<keyword evidence="2" id="KW-0012">Acyltransferase</keyword>
<dbReference type="RefSeq" id="WP_310765319.1">
    <property type="nucleotide sequence ID" value="NZ_CP134050.1"/>
</dbReference>
<dbReference type="EMBL" id="CP134050">
    <property type="protein sequence ID" value="WNC13760.1"/>
    <property type="molecule type" value="Genomic_DNA"/>
</dbReference>
<dbReference type="GO" id="GO:0016746">
    <property type="term" value="F:acyltransferase activity"/>
    <property type="evidence" value="ECO:0007669"/>
    <property type="project" value="UniProtKB-KW"/>
</dbReference>
<protein>
    <submittedName>
        <fullName evidence="2">GNAT family N-acetyltransferase</fullName>
        <ecNumber evidence="2">2.3.1.-</ecNumber>
    </submittedName>
</protein>
<dbReference type="InterPro" id="IPR016181">
    <property type="entry name" value="Acyl_CoA_acyltransferase"/>
</dbReference>
<keyword evidence="3" id="KW-1185">Reference proteome</keyword>
<dbReference type="PROSITE" id="PS51186">
    <property type="entry name" value="GNAT"/>
    <property type="match status" value="1"/>
</dbReference>
<dbReference type="SUPFAM" id="SSF55729">
    <property type="entry name" value="Acyl-CoA N-acyltransferases (Nat)"/>
    <property type="match status" value="1"/>
</dbReference>
<dbReference type="EC" id="2.3.1.-" evidence="2"/>
<dbReference type="Pfam" id="PF00583">
    <property type="entry name" value="Acetyltransf_1"/>
    <property type="match status" value="1"/>
</dbReference>
<feature type="domain" description="N-acetyltransferase" evidence="1">
    <location>
        <begin position="1"/>
        <end position="103"/>
    </location>
</feature>
<keyword evidence="2" id="KW-0808">Transferase</keyword>
<sequence length="103" mass="11357">MLIDLRNRANEPVVQELLSYAIGMPVPEKLKQIAKSYREDANLALWGVEDDGSLIGCLGVRCSPHGDVVILHLSVHPAYRRRYVASRMIESLLQSGAVQTVSA</sequence>
<dbReference type="InterPro" id="IPR000182">
    <property type="entry name" value="GNAT_dom"/>
</dbReference>
<dbReference type="Gene3D" id="3.40.630.30">
    <property type="match status" value="1"/>
</dbReference>
<evidence type="ECO:0000313" key="2">
    <source>
        <dbReference type="EMBL" id="WNC13760.1"/>
    </source>
</evidence>
<dbReference type="Proteomes" id="UP001256827">
    <property type="component" value="Chromosome"/>
</dbReference>
<proteinExistence type="predicted"/>
<gene>
    <name evidence="2" type="ORF">RGB73_24225</name>
</gene>
<reference evidence="2 3" key="1">
    <citation type="submission" date="2023-09" db="EMBL/GenBank/DDBJ databases">
        <title>Complete Genome and Methylome dissection of Bacillus brevis NEB573 original source of BbsI restriction endonuclease.</title>
        <authorList>
            <person name="Fomenkov A."/>
            <person name="Roberts R.D."/>
        </authorList>
    </citation>
    <scope>NUCLEOTIDE SEQUENCE [LARGE SCALE GENOMIC DNA]</scope>
    <source>
        <strain evidence="2 3">NEB573</strain>
    </source>
</reference>